<dbReference type="Proteomes" id="UP000017837">
    <property type="component" value="Unassembled WGS sequence"/>
</dbReference>
<dbReference type="eggNOG" id="COG4529">
    <property type="taxonomic scope" value="Bacteria"/>
</dbReference>
<dbReference type="InterPro" id="IPR036188">
    <property type="entry name" value="FAD/NAD-bd_sf"/>
</dbReference>
<reference evidence="2 3" key="1">
    <citation type="journal article" date="2014" name="Nature">
        <title>Sequential evolution of bacterial morphology by co-option of a developmental regulator.</title>
        <authorList>
            <person name="Jiang C."/>
            <person name="Brown P.J."/>
            <person name="Ducret A."/>
            <person name="Brun Y.V."/>
        </authorList>
    </citation>
    <scope>NUCLEOTIDE SEQUENCE [LARGE SCALE GENOMIC DNA]</scope>
    <source>
        <strain evidence="2 3">DSM 16100</strain>
    </source>
</reference>
<feature type="domain" description="FAD-dependent urate hydroxylase HpyO/Asp monooxygenase CreE-like FAD/NAD(P)-binding" evidence="1">
    <location>
        <begin position="5"/>
        <end position="153"/>
    </location>
</feature>
<dbReference type="PATRIC" id="fig|1121022.4.peg.2264"/>
<evidence type="ECO:0000259" key="1">
    <source>
        <dbReference type="Pfam" id="PF13454"/>
    </source>
</evidence>
<evidence type="ECO:0000313" key="3">
    <source>
        <dbReference type="Proteomes" id="UP000017837"/>
    </source>
</evidence>
<dbReference type="EMBL" id="AWGB01000020">
    <property type="protein sequence ID" value="ESQ91008.1"/>
    <property type="molecule type" value="Genomic_DNA"/>
</dbReference>
<gene>
    <name evidence="2" type="ORF">ABENE_11190</name>
</gene>
<dbReference type="AlphaFoldDB" id="V4RI46"/>
<dbReference type="PANTHER" id="PTHR40254:SF1">
    <property type="entry name" value="BLR0577 PROTEIN"/>
    <property type="match status" value="1"/>
</dbReference>
<sequence length="477" mass="51826">MHRLAIVGGGFGGSVLALKLAERDGQRPVLIEAARCAGAGLAYGAGGPDHLLNVPVHRMEVGLEPAFADWLADYPSEIAAGVAEAGDLAHAFVPRRLFGLYIQSHIDGAVAKGRILRIRGEVTQLQKDGATYVLGLVDGRQLNVARVVLATGNMAPKAPDLLSEDQKHLTDSPLFIPDPWASDALTAHEPDWPILLIGTGLTMVDIALSLSRQGHTGPIFALSRRGLLPLPHVSGGTWPAFLDIHIGQSPLKLLRRIRQEAKSALAKGVPWQRVLDAARPHAAQIWAAWTRAERSHFLRHARPYWDVHRHRVAPRVGRALEDLIEGRQVIPLSGRLKSFAPRGDHLDVAYSVRNRREIRHIKVARVINCTGPRSDYATLGTPLFAALRQQGFIHADPLGLGLETHDARVVDAHGHVSDSLFAIGSLTRPAWWEVTAVPELSAQISRLVEVLTRAEVLPSAVRPLSLALDFFDLGAGI</sequence>
<dbReference type="STRING" id="1121022.GCA_000376105_03032"/>
<keyword evidence="3" id="KW-1185">Reference proteome</keyword>
<dbReference type="PRINTS" id="PR00368">
    <property type="entry name" value="FADPNR"/>
</dbReference>
<dbReference type="PANTHER" id="PTHR40254">
    <property type="entry name" value="BLR0577 PROTEIN"/>
    <property type="match status" value="1"/>
</dbReference>
<accession>V4RI46</accession>
<comment type="caution">
    <text evidence="2">The sequence shown here is derived from an EMBL/GenBank/DDBJ whole genome shotgun (WGS) entry which is preliminary data.</text>
</comment>
<dbReference type="Gene3D" id="3.50.50.60">
    <property type="entry name" value="FAD/NAD(P)-binding domain"/>
    <property type="match status" value="1"/>
</dbReference>
<dbReference type="SUPFAM" id="SSF51905">
    <property type="entry name" value="FAD/NAD(P)-binding domain"/>
    <property type="match status" value="1"/>
</dbReference>
<name>V4RI46_9CAUL</name>
<proteinExistence type="predicted"/>
<dbReference type="InterPro" id="IPR038732">
    <property type="entry name" value="HpyO/CreE_NAD-binding"/>
</dbReference>
<organism evidence="2 3">
    <name type="scientific">Asticcacaulis benevestitus DSM 16100 = ATCC BAA-896</name>
    <dbReference type="NCBI Taxonomy" id="1121022"/>
    <lineage>
        <taxon>Bacteria</taxon>
        <taxon>Pseudomonadati</taxon>
        <taxon>Pseudomonadota</taxon>
        <taxon>Alphaproteobacteria</taxon>
        <taxon>Caulobacterales</taxon>
        <taxon>Caulobacteraceae</taxon>
        <taxon>Asticcacaulis</taxon>
    </lineage>
</organism>
<evidence type="ECO:0000313" key="2">
    <source>
        <dbReference type="EMBL" id="ESQ91008.1"/>
    </source>
</evidence>
<dbReference type="InterPro" id="IPR052189">
    <property type="entry name" value="L-asp_N-monooxygenase_NS-form"/>
</dbReference>
<dbReference type="Pfam" id="PF13454">
    <property type="entry name" value="NAD_binding_9"/>
    <property type="match status" value="1"/>
</dbReference>
<protein>
    <recommendedName>
        <fullName evidence="1">FAD-dependent urate hydroxylase HpyO/Asp monooxygenase CreE-like FAD/NAD(P)-binding domain-containing protein</fullName>
    </recommendedName>
</protein>